<dbReference type="InterPro" id="IPR002328">
    <property type="entry name" value="ADH_Zn_CS"/>
</dbReference>
<dbReference type="SUPFAM" id="SSF51735">
    <property type="entry name" value="NAD(P)-binding Rossmann-fold domains"/>
    <property type="match status" value="1"/>
</dbReference>
<keyword evidence="4 6" id="KW-0862">Zinc</keyword>
<dbReference type="RefSeq" id="WP_133827517.1">
    <property type="nucleotide sequence ID" value="NZ_BAABHR010000022.1"/>
</dbReference>
<feature type="domain" description="Enoyl reductase (ER)" evidence="7">
    <location>
        <begin position="12"/>
        <end position="347"/>
    </location>
</feature>
<dbReference type="InterPro" id="IPR036291">
    <property type="entry name" value="NAD(P)-bd_dom_sf"/>
</dbReference>
<dbReference type="SMART" id="SM00829">
    <property type="entry name" value="PKS_ER"/>
    <property type="match status" value="1"/>
</dbReference>
<dbReference type="InterPro" id="IPR013149">
    <property type="entry name" value="ADH-like_C"/>
</dbReference>
<dbReference type="PANTHER" id="PTHR42813:SF4">
    <property type="entry name" value="NADP-DEPENDENT ISOPROPANOL DEHYDROGENASE"/>
    <property type="match status" value="1"/>
</dbReference>
<name>A0A4R6VE60_9PSEU</name>
<evidence type="ECO:0000256" key="5">
    <source>
        <dbReference type="ARBA" id="ARBA00023002"/>
    </source>
</evidence>
<keyword evidence="9" id="KW-1185">Reference proteome</keyword>
<dbReference type="Proteomes" id="UP000295705">
    <property type="component" value="Unassembled WGS sequence"/>
</dbReference>
<comment type="caution">
    <text evidence="8">The sequence shown here is derived from an EMBL/GenBank/DDBJ whole genome shotgun (WGS) entry which is preliminary data.</text>
</comment>
<evidence type="ECO:0000313" key="9">
    <source>
        <dbReference type="Proteomes" id="UP000295705"/>
    </source>
</evidence>
<gene>
    <name evidence="8" type="ORF">EV188_104457</name>
</gene>
<dbReference type="InterPro" id="IPR020843">
    <property type="entry name" value="ER"/>
</dbReference>
<evidence type="ECO:0000313" key="8">
    <source>
        <dbReference type="EMBL" id="TDQ58710.1"/>
    </source>
</evidence>
<dbReference type="Pfam" id="PF00107">
    <property type="entry name" value="ADH_zinc_N"/>
    <property type="match status" value="1"/>
</dbReference>
<dbReference type="PROSITE" id="PS00059">
    <property type="entry name" value="ADH_ZINC"/>
    <property type="match status" value="1"/>
</dbReference>
<evidence type="ECO:0000256" key="3">
    <source>
        <dbReference type="ARBA" id="ARBA00022723"/>
    </source>
</evidence>
<protein>
    <submittedName>
        <fullName evidence="8">Threonine dehydrogenase-like Zn-dependent dehydrogenase</fullName>
    </submittedName>
</protein>
<proteinExistence type="inferred from homology"/>
<comment type="cofactor">
    <cofactor evidence="1 6">
        <name>Zn(2+)</name>
        <dbReference type="ChEBI" id="CHEBI:29105"/>
    </cofactor>
</comment>
<dbReference type="Gene3D" id="3.90.180.10">
    <property type="entry name" value="Medium-chain alcohol dehydrogenases, catalytic domain"/>
    <property type="match status" value="1"/>
</dbReference>
<dbReference type="InterPro" id="IPR013154">
    <property type="entry name" value="ADH-like_N"/>
</dbReference>
<keyword evidence="5" id="KW-0560">Oxidoreductase</keyword>
<accession>A0A4R6VE60</accession>
<dbReference type="InterPro" id="IPR011032">
    <property type="entry name" value="GroES-like_sf"/>
</dbReference>
<comment type="similarity">
    <text evidence="2 6">Belongs to the zinc-containing alcohol dehydrogenase family.</text>
</comment>
<dbReference type="SUPFAM" id="SSF50129">
    <property type="entry name" value="GroES-like"/>
    <property type="match status" value="1"/>
</dbReference>
<organism evidence="8 9">
    <name type="scientific">Actinomycetospora succinea</name>
    <dbReference type="NCBI Taxonomy" id="663603"/>
    <lineage>
        <taxon>Bacteria</taxon>
        <taxon>Bacillati</taxon>
        <taxon>Actinomycetota</taxon>
        <taxon>Actinomycetes</taxon>
        <taxon>Pseudonocardiales</taxon>
        <taxon>Pseudonocardiaceae</taxon>
        <taxon>Actinomycetospora</taxon>
    </lineage>
</organism>
<dbReference type="Pfam" id="PF08240">
    <property type="entry name" value="ADH_N"/>
    <property type="match status" value="1"/>
</dbReference>
<evidence type="ECO:0000256" key="6">
    <source>
        <dbReference type="RuleBase" id="RU361277"/>
    </source>
</evidence>
<dbReference type="GO" id="GO:0008270">
    <property type="term" value="F:zinc ion binding"/>
    <property type="evidence" value="ECO:0007669"/>
    <property type="project" value="InterPro"/>
</dbReference>
<keyword evidence="3 6" id="KW-0479">Metal-binding</keyword>
<dbReference type="GO" id="GO:0016491">
    <property type="term" value="F:oxidoreductase activity"/>
    <property type="evidence" value="ECO:0007669"/>
    <property type="project" value="UniProtKB-KW"/>
</dbReference>
<dbReference type="PANTHER" id="PTHR42813">
    <property type="entry name" value="ZINC-TYPE ALCOHOL DEHYDROGENASE-LIKE"/>
    <property type="match status" value="1"/>
</dbReference>
<dbReference type="AlphaFoldDB" id="A0A4R6VE60"/>
<evidence type="ECO:0000256" key="2">
    <source>
        <dbReference type="ARBA" id="ARBA00008072"/>
    </source>
</evidence>
<dbReference type="Gene3D" id="3.40.50.720">
    <property type="entry name" value="NAD(P)-binding Rossmann-like Domain"/>
    <property type="match status" value="1"/>
</dbReference>
<evidence type="ECO:0000259" key="7">
    <source>
        <dbReference type="SMART" id="SM00829"/>
    </source>
</evidence>
<reference evidence="8 9" key="1">
    <citation type="submission" date="2019-03" db="EMBL/GenBank/DDBJ databases">
        <title>Genomic Encyclopedia of Type Strains, Phase IV (KMG-IV): sequencing the most valuable type-strain genomes for metagenomic binning, comparative biology and taxonomic classification.</title>
        <authorList>
            <person name="Goeker M."/>
        </authorList>
    </citation>
    <scope>NUCLEOTIDE SEQUENCE [LARGE SCALE GENOMIC DNA]</scope>
    <source>
        <strain evidence="8 9">DSM 45775</strain>
    </source>
</reference>
<evidence type="ECO:0000256" key="1">
    <source>
        <dbReference type="ARBA" id="ARBA00001947"/>
    </source>
</evidence>
<dbReference type="OrthoDB" id="241504at2"/>
<sequence>MSDTMKALAFLGAGKVGLVEREIPHAGPGDAIVKTTASLICTSDVHTVAGLLPVPEGRLLGHESVGVVHEVGEGVTSMKVGDRVAVNAVTPDGTCDNCQAGYSSQCGGPLGGYRFTVQKDGNMAEYFHVNDADYNLAPIPEGLADEVAVYACDMLSTGIIGSENANIPIGGTVAIFAQGAVGLSATIGAKLRGAGLVIAVEGIPGRQELSRRFGADVVIDPASGNVAEQIVELTDGGADSTVEALGNQVTFEGALYATRPGGTLSNVGYHGESGPTVTMPLDAWGLGMASKKIVTDLCPGGRLRMERLMRLLANGKVDPTPMTTHRMGIDQVEEGFAMMSEKRDGIVKPLITF</sequence>
<evidence type="ECO:0000256" key="4">
    <source>
        <dbReference type="ARBA" id="ARBA00022833"/>
    </source>
</evidence>
<dbReference type="EMBL" id="SNYO01000004">
    <property type="protein sequence ID" value="TDQ58710.1"/>
    <property type="molecule type" value="Genomic_DNA"/>
</dbReference>